<gene>
    <name evidence="1" type="ORF">HaLaN_29665</name>
</gene>
<comment type="caution">
    <text evidence="1">The sequence shown here is derived from an EMBL/GenBank/DDBJ whole genome shotgun (WGS) entry which is preliminary data.</text>
</comment>
<keyword evidence="2" id="KW-1185">Reference proteome</keyword>
<name>A0A6A0AD13_HAELA</name>
<feature type="non-terminal residue" evidence="1">
    <location>
        <position position="1"/>
    </location>
</feature>
<dbReference type="EMBL" id="BLLF01005120">
    <property type="protein sequence ID" value="GFH30750.1"/>
    <property type="molecule type" value="Genomic_DNA"/>
</dbReference>
<organism evidence="1 2">
    <name type="scientific">Haematococcus lacustris</name>
    <name type="common">Green alga</name>
    <name type="synonym">Haematococcus pluvialis</name>
    <dbReference type="NCBI Taxonomy" id="44745"/>
    <lineage>
        <taxon>Eukaryota</taxon>
        <taxon>Viridiplantae</taxon>
        <taxon>Chlorophyta</taxon>
        <taxon>core chlorophytes</taxon>
        <taxon>Chlorophyceae</taxon>
        <taxon>CS clade</taxon>
        <taxon>Chlamydomonadales</taxon>
        <taxon>Haematococcaceae</taxon>
        <taxon>Haematococcus</taxon>
    </lineage>
</organism>
<evidence type="ECO:0000313" key="2">
    <source>
        <dbReference type="Proteomes" id="UP000485058"/>
    </source>
</evidence>
<protein>
    <submittedName>
        <fullName evidence="1">Uncharacterized protein</fullName>
    </submittedName>
</protein>
<dbReference type="Proteomes" id="UP000485058">
    <property type="component" value="Unassembled WGS sequence"/>
</dbReference>
<dbReference type="AlphaFoldDB" id="A0A6A0AD13"/>
<proteinExistence type="predicted"/>
<reference evidence="1 2" key="1">
    <citation type="submission" date="2020-02" db="EMBL/GenBank/DDBJ databases">
        <title>Draft genome sequence of Haematococcus lacustris strain NIES-144.</title>
        <authorList>
            <person name="Morimoto D."/>
            <person name="Nakagawa S."/>
            <person name="Yoshida T."/>
            <person name="Sawayama S."/>
        </authorList>
    </citation>
    <scope>NUCLEOTIDE SEQUENCE [LARGE SCALE GENOMIC DNA]</scope>
    <source>
        <strain evidence="1 2">NIES-144</strain>
    </source>
</reference>
<evidence type="ECO:0000313" key="1">
    <source>
        <dbReference type="EMBL" id="GFH30750.1"/>
    </source>
</evidence>
<sequence>MCRWEDREALPPIGEEYQQGYKLVNDRLPKGKQRLHRAADLEPAT</sequence>
<accession>A0A6A0AD13</accession>